<evidence type="ECO:0000313" key="2">
    <source>
        <dbReference type="Proteomes" id="UP001164743"/>
    </source>
</evidence>
<dbReference type="EMBL" id="CP110424">
    <property type="protein sequence ID" value="WAQ84124.1"/>
    <property type="molecule type" value="Genomic_DNA"/>
</dbReference>
<accession>A0ABY7CG96</accession>
<keyword evidence="2" id="KW-1185">Reference proteome</keyword>
<dbReference type="GeneID" id="77809368"/>
<gene>
    <name evidence="1" type="ORF">PtA15_4A575</name>
</gene>
<proteinExistence type="predicted"/>
<dbReference type="RefSeq" id="XP_053019679.1">
    <property type="nucleotide sequence ID" value="XM_053168473.1"/>
</dbReference>
<dbReference type="Proteomes" id="UP001164743">
    <property type="component" value="Chromosome 4A"/>
</dbReference>
<evidence type="ECO:0000313" key="1">
    <source>
        <dbReference type="EMBL" id="WAQ84124.1"/>
    </source>
</evidence>
<name>A0ABY7CG96_9BASI</name>
<organism evidence="1 2">
    <name type="scientific">Puccinia triticina</name>
    <dbReference type="NCBI Taxonomy" id="208348"/>
    <lineage>
        <taxon>Eukaryota</taxon>
        <taxon>Fungi</taxon>
        <taxon>Dikarya</taxon>
        <taxon>Basidiomycota</taxon>
        <taxon>Pucciniomycotina</taxon>
        <taxon>Pucciniomycetes</taxon>
        <taxon>Pucciniales</taxon>
        <taxon>Pucciniaceae</taxon>
        <taxon>Puccinia</taxon>
    </lineage>
</organism>
<reference evidence="1" key="1">
    <citation type="submission" date="2022-10" db="EMBL/GenBank/DDBJ databases">
        <title>Puccinia triticina Genome sequencing and assembly.</title>
        <authorList>
            <person name="Li C."/>
        </authorList>
    </citation>
    <scope>NUCLEOTIDE SEQUENCE</scope>
    <source>
        <strain evidence="1">Pt15</strain>
    </source>
</reference>
<sequence>MCVSSSLSDRSDDLIKAVCVYPDDNLLGNGHAPKQQTRALMLIHGNGLRLEIPVGGFFAARGPHVACTRLSTAMPTVRWQQAGGLNLLPAVWRRRATGTCVNRSTSPTVWKQNWQCDVDRVPQILAGSEGGGVKGETRGLTSMEVVWNEQGFETCYDLYGPSCLMAVTPCRPAGTT</sequence>
<protein>
    <submittedName>
        <fullName evidence="1">Uncharacterized protein</fullName>
    </submittedName>
</protein>